<dbReference type="AlphaFoldDB" id="A0A370NU82"/>
<proteinExistence type="predicted"/>
<organism evidence="2 3">
    <name type="scientific">Cupriavidus lacunae</name>
    <dbReference type="NCBI Taxonomy" id="2666307"/>
    <lineage>
        <taxon>Bacteria</taxon>
        <taxon>Pseudomonadati</taxon>
        <taxon>Pseudomonadota</taxon>
        <taxon>Betaproteobacteria</taxon>
        <taxon>Burkholderiales</taxon>
        <taxon>Burkholderiaceae</taxon>
        <taxon>Cupriavidus</taxon>
    </lineage>
</organism>
<dbReference type="Proteomes" id="UP000255165">
    <property type="component" value="Unassembled WGS sequence"/>
</dbReference>
<reference evidence="3" key="1">
    <citation type="submission" date="2018-06" db="EMBL/GenBank/DDBJ databases">
        <authorList>
            <person name="Feng T."/>
            <person name="Jeon C.O."/>
        </authorList>
    </citation>
    <scope>NUCLEOTIDE SEQUENCE [LARGE SCALE GENOMIC DNA]</scope>
    <source>
        <strain evidence="3">S23</strain>
    </source>
</reference>
<sequence length="86" mass="9262">MSRDSIWLTAVAAVMFAIARAYVSRAMGRIRDDAMVKKLVDRAMTKLLHFAESQENIARVAMRLGAGVAVLGALVAVATIIAVMTK</sequence>
<keyword evidence="1" id="KW-0472">Membrane</keyword>
<protein>
    <submittedName>
        <fullName evidence="2">Uncharacterized protein</fullName>
    </submittedName>
</protein>
<keyword evidence="3" id="KW-1185">Reference proteome</keyword>
<dbReference type="EMBL" id="QKWJ01000019">
    <property type="protein sequence ID" value="RDK09143.1"/>
    <property type="molecule type" value="Genomic_DNA"/>
</dbReference>
<gene>
    <name evidence="2" type="ORF">DN412_17025</name>
</gene>
<name>A0A370NU82_9BURK</name>
<evidence type="ECO:0000313" key="2">
    <source>
        <dbReference type="EMBL" id="RDK09143.1"/>
    </source>
</evidence>
<feature type="transmembrane region" description="Helical" evidence="1">
    <location>
        <begin position="6"/>
        <end position="23"/>
    </location>
</feature>
<keyword evidence="1" id="KW-1133">Transmembrane helix</keyword>
<accession>A0A370NU82</accession>
<evidence type="ECO:0000256" key="1">
    <source>
        <dbReference type="SAM" id="Phobius"/>
    </source>
</evidence>
<comment type="caution">
    <text evidence="2">The sequence shown here is derived from an EMBL/GenBank/DDBJ whole genome shotgun (WGS) entry which is preliminary data.</text>
</comment>
<evidence type="ECO:0000313" key="3">
    <source>
        <dbReference type="Proteomes" id="UP000255165"/>
    </source>
</evidence>
<feature type="transmembrane region" description="Helical" evidence="1">
    <location>
        <begin position="64"/>
        <end position="84"/>
    </location>
</feature>
<keyword evidence="1" id="KW-0812">Transmembrane</keyword>